<dbReference type="Proteomes" id="UP000663877">
    <property type="component" value="Unassembled WGS sequence"/>
</dbReference>
<dbReference type="InterPro" id="IPR002937">
    <property type="entry name" value="Amino_oxidase"/>
</dbReference>
<evidence type="ECO:0000313" key="19">
    <source>
        <dbReference type="Proteomes" id="UP000663877"/>
    </source>
</evidence>
<keyword evidence="18" id="KW-1185">Reference proteome</keyword>
<keyword evidence="12" id="KW-1133">Transmembrane helix</keyword>
<evidence type="ECO:0000256" key="7">
    <source>
        <dbReference type="ARBA" id="ARBA00023002"/>
    </source>
</evidence>
<dbReference type="EMBL" id="CAJNOM010000654">
    <property type="protein sequence ID" value="CAF1533566.1"/>
    <property type="molecule type" value="Genomic_DNA"/>
</dbReference>
<comment type="cofactor">
    <cofactor evidence="11">
        <name>FAD</name>
        <dbReference type="ChEBI" id="CHEBI:57692"/>
    </cofactor>
    <text evidence="11">Binds 1 FAD per subunit.</text>
</comment>
<keyword evidence="8 11" id="KW-0350">Heme biosynthesis</keyword>
<dbReference type="Pfam" id="PF01593">
    <property type="entry name" value="Amino_oxidase"/>
    <property type="match status" value="1"/>
</dbReference>
<comment type="similarity">
    <text evidence="3 11">Belongs to the protoporphyrinogen/coproporphyrinogen oxidase family. Protoporphyrinogen oxidase subfamily.</text>
</comment>
<comment type="function">
    <text evidence="1 11">Catalyzes the 6-electron oxidation of protoporphyrinogen-IX to form protoporphyrin-IX.</text>
</comment>
<dbReference type="EMBL" id="CAJNOM010000184">
    <property type="protein sequence ID" value="CAF1193581.1"/>
    <property type="molecule type" value="Genomic_DNA"/>
</dbReference>
<keyword evidence="12" id="KW-0472">Membrane</keyword>
<evidence type="ECO:0000256" key="5">
    <source>
        <dbReference type="ARBA" id="ARBA00022630"/>
    </source>
</evidence>
<evidence type="ECO:0000256" key="10">
    <source>
        <dbReference type="ARBA" id="ARBA00047554"/>
    </source>
</evidence>
<feature type="transmembrane region" description="Helical" evidence="12">
    <location>
        <begin position="6"/>
        <end position="24"/>
    </location>
</feature>
<evidence type="ECO:0000313" key="15">
    <source>
        <dbReference type="EMBL" id="CAF1193581.1"/>
    </source>
</evidence>
<evidence type="ECO:0000313" key="16">
    <source>
        <dbReference type="EMBL" id="CAF1270755.1"/>
    </source>
</evidence>
<evidence type="ECO:0000256" key="1">
    <source>
        <dbReference type="ARBA" id="ARBA00002600"/>
    </source>
</evidence>
<evidence type="ECO:0000313" key="14">
    <source>
        <dbReference type="EMBL" id="CAF0840458.1"/>
    </source>
</evidence>
<reference evidence="16" key="1">
    <citation type="submission" date="2021-02" db="EMBL/GenBank/DDBJ databases">
        <authorList>
            <person name="Nowell W R."/>
        </authorList>
    </citation>
    <scope>NUCLEOTIDE SEQUENCE</scope>
</reference>
<dbReference type="EMBL" id="CAJNOI010000408">
    <property type="protein sequence ID" value="CAF1270755.1"/>
    <property type="molecule type" value="Genomic_DNA"/>
</dbReference>
<dbReference type="GO" id="GO:0005743">
    <property type="term" value="C:mitochondrial inner membrane"/>
    <property type="evidence" value="ECO:0007669"/>
    <property type="project" value="UniProtKB-SubCell"/>
</dbReference>
<name>A0A815BHP4_9BILA</name>
<dbReference type="InterPro" id="IPR050464">
    <property type="entry name" value="Zeta_carotene_desat/Oxidored"/>
</dbReference>
<dbReference type="SUPFAM" id="SSF54373">
    <property type="entry name" value="FAD-linked reductases, C-terminal domain"/>
    <property type="match status" value="1"/>
</dbReference>
<evidence type="ECO:0000256" key="2">
    <source>
        <dbReference type="ARBA" id="ARBA00005073"/>
    </source>
</evidence>
<dbReference type="AlphaFoldDB" id="A0A815BHP4"/>
<comment type="catalytic activity">
    <reaction evidence="10 11">
        <text>protoporphyrinogen IX + 3 O2 = protoporphyrin IX + 3 H2O2</text>
        <dbReference type="Rhea" id="RHEA:25576"/>
        <dbReference type="ChEBI" id="CHEBI:15379"/>
        <dbReference type="ChEBI" id="CHEBI:16240"/>
        <dbReference type="ChEBI" id="CHEBI:57306"/>
        <dbReference type="ChEBI" id="CHEBI:57307"/>
        <dbReference type="EC" id="1.3.3.4"/>
    </reaction>
</comment>
<evidence type="ECO:0000256" key="6">
    <source>
        <dbReference type="ARBA" id="ARBA00022827"/>
    </source>
</evidence>
<comment type="subcellular location">
    <subcellularLocation>
        <location evidence="11">Mitochondrion inner membrane</location>
    </subcellularLocation>
</comment>
<evidence type="ECO:0000256" key="3">
    <source>
        <dbReference type="ARBA" id="ARBA00010551"/>
    </source>
</evidence>
<dbReference type="EC" id="1.3.3.4" evidence="4 11"/>
<dbReference type="Gene3D" id="3.50.50.60">
    <property type="entry name" value="FAD/NAD(P)-binding domain"/>
    <property type="match status" value="1"/>
</dbReference>
<dbReference type="GO" id="GO:0004729">
    <property type="term" value="F:oxygen-dependent protoporphyrinogen oxidase activity"/>
    <property type="evidence" value="ECO:0007669"/>
    <property type="project" value="UniProtKB-UniRule"/>
</dbReference>
<evidence type="ECO:0000256" key="4">
    <source>
        <dbReference type="ARBA" id="ARBA00012867"/>
    </source>
</evidence>
<keyword evidence="9 11" id="KW-0627">Porphyrin biosynthesis</keyword>
<dbReference type="PANTHER" id="PTHR42923">
    <property type="entry name" value="PROTOPORPHYRINOGEN OXIDASE"/>
    <property type="match status" value="1"/>
</dbReference>
<dbReference type="InterPro" id="IPR004572">
    <property type="entry name" value="Protoporphyrinogen_oxidase"/>
</dbReference>
<evidence type="ECO:0000256" key="12">
    <source>
        <dbReference type="SAM" id="Phobius"/>
    </source>
</evidence>
<dbReference type="PANTHER" id="PTHR42923:SF3">
    <property type="entry name" value="PROTOPORPHYRINOGEN OXIDASE"/>
    <property type="match status" value="1"/>
</dbReference>
<comment type="caution">
    <text evidence="16">The sequence shown here is derived from an EMBL/GenBank/DDBJ whole genome shotgun (WGS) entry which is preliminary data.</text>
</comment>
<keyword evidence="5 11" id="KW-0285">Flavoprotein</keyword>
<dbReference type="GO" id="GO:0006782">
    <property type="term" value="P:protoporphyrinogen IX biosynthetic process"/>
    <property type="evidence" value="ECO:0007669"/>
    <property type="project" value="UniProtKB-UniRule"/>
</dbReference>
<evidence type="ECO:0000256" key="11">
    <source>
        <dbReference type="RuleBase" id="RU367069"/>
    </source>
</evidence>
<feature type="domain" description="Amine oxidase" evidence="13">
    <location>
        <begin position="14"/>
        <end position="462"/>
    </location>
</feature>
<evidence type="ECO:0000256" key="9">
    <source>
        <dbReference type="ARBA" id="ARBA00023244"/>
    </source>
</evidence>
<evidence type="ECO:0000313" key="17">
    <source>
        <dbReference type="EMBL" id="CAF1533566.1"/>
    </source>
</evidence>
<dbReference type="InterPro" id="IPR036188">
    <property type="entry name" value="FAD/NAD-bd_sf"/>
</dbReference>
<evidence type="ECO:0000313" key="18">
    <source>
        <dbReference type="Proteomes" id="UP000663832"/>
    </source>
</evidence>
<organism evidence="16 19">
    <name type="scientific">Adineta steineri</name>
    <dbReference type="NCBI Taxonomy" id="433720"/>
    <lineage>
        <taxon>Eukaryota</taxon>
        <taxon>Metazoa</taxon>
        <taxon>Spiralia</taxon>
        <taxon>Gnathifera</taxon>
        <taxon>Rotifera</taxon>
        <taxon>Eurotatoria</taxon>
        <taxon>Bdelloidea</taxon>
        <taxon>Adinetida</taxon>
        <taxon>Adinetidae</taxon>
        <taxon>Adineta</taxon>
    </lineage>
</organism>
<sequence length="511" mass="58360">MQKSPTVAIIGGGIAGLVSAYYLAQKATLSKIPHLRILLLERSSRFGGWIRSEQLPTKYDSHIFELGARTLRLQSGVASLSSHSAINTLKLLEQLNIFDSQFCPIDKTAPANKNKLIYYNKNLVNLNDLSFIYGGKPLRYPPIVYGLYEYFSQKGRYAVQDESIKSFIYRRFGDVLGEEIVEYLLDPVLKGIYAGSVTNLSARSVLKKVFELEQRHGSLLRGMLKTRNNKQKEDPIHNLFNDLNLKDYSSILNKYAIYYLKDGMEMLVKTLVDHLKSLSNVELISNQHIQKIKFLENNVEISTRSNEIYSVDHLISAMPSFELANLLDDKQHEILRSRLNQISFVNMIVINLLYLKENIFPKEAFGYLIPSREQSNLLGVLFDSCIRHTTDKQKHGSQLTVMMGGAWYDQLRLGQCTDEQLLDIVTKELKKQMNLDEKPLVYSIGRLNKAIPNYNVGHQDVLDDIYAIIRRDKLPLTLVGNSYRGVGISDVIYDTRVEMEYLNLNSTEAKQ</sequence>
<evidence type="ECO:0000259" key="13">
    <source>
        <dbReference type="Pfam" id="PF01593"/>
    </source>
</evidence>
<evidence type="ECO:0000256" key="8">
    <source>
        <dbReference type="ARBA" id="ARBA00023133"/>
    </source>
</evidence>
<dbReference type="Proteomes" id="UP000663832">
    <property type="component" value="Unassembled WGS sequence"/>
</dbReference>
<proteinExistence type="inferred from homology"/>
<dbReference type="NCBIfam" id="TIGR00562">
    <property type="entry name" value="proto_IX_ox"/>
    <property type="match status" value="1"/>
</dbReference>
<accession>A0A815BHP4</accession>
<protein>
    <recommendedName>
        <fullName evidence="4 11">Protoporphyrinogen oxidase</fullName>
        <ecNumber evidence="4 11">1.3.3.4</ecNumber>
    </recommendedName>
</protein>
<dbReference type="OrthoDB" id="419752at2759"/>
<keyword evidence="6 11" id="KW-0274">FAD</keyword>
<dbReference type="SUPFAM" id="SSF51905">
    <property type="entry name" value="FAD/NAD(P)-binding domain"/>
    <property type="match status" value="1"/>
</dbReference>
<keyword evidence="7 11" id="KW-0560">Oxidoreductase</keyword>
<gene>
    <name evidence="16" type="ORF">BJG266_LOCUS30651</name>
    <name evidence="14" type="ORF">BJG266_LOCUS7282</name>
    <name evidence="15" type="ORF">QVE165_LOCUS25390</name>
    <name evidence="17" type="ORF">QVE165_LOCUS45727</name>
</gene>
<dbReference type="UniPathway" id="UPA00251">
    <property type="reaction ID" value="UER00324"/>
</dbReference>
<keyword evidence="12" id="KW-0812">Transmembrane</keyword>
<dbReference type="EMBL" id="CAJNOI010000022">
    <property type="protein sequence ID" value="CAF0840458.1"/>
    <property type="molecule type" value="Genomic_DNA"/>
</dbReference>
<comment type="pathway">
    <text evidence="2 11">Porphyrin-containing compound metabolism; protoporphyrin-IX biosynthesis; protoporphyrin-IX from protoporphyrinogen-IX: step 1/1.</text>
</comment>